<dbReference type="GO" id="GO:0016020">
    <property type="term" value="C:membrane"/>
    <property type="evidence" value="ECO:0007669"/>
    <property type="project" value="UniProtKB-SubCell"/>
</dbReference>
<keyword evidence="4 6" id="KW-1133">Transmembrane helix</keyword>
<comment type="similarity">
    <text evidence="2">Belongs to the TerC family.</text>
</comment>
<dbReference type="HOGENOM" id="CLU_045644_1_2_5"/>
<keyword evidence="3 6" id="KW-0812">Transmembrane</keyword>
<accession>A0A0H3CD83</accession>
<dbReference type="EMBL" id="CP001340">
    <property type="protein sequence ID" value="ACL97261.1"/>
    <property type="molecule type" value="Genomic_DNA"/>
</dbReference>
<feature type="transmembrane region" description="Helical" evidence="6">
    <location>
        <begin position="275"/>
        <end position="295"/>
    </location>
</feature>
<evidence type="ECO:0000256" key="5">
    <source>
        <dbReference type="ARBA" id="ARBA00023136"/>
    </source>
</evidence>
<feature type="transmembrane region" description="Helical" evidence="6">
    <location>
        <begin position="50"/>
        <end position="70"/>
    </location>
</feature>
<dbReference type="PANTHER" id="PTHR30238:SF0">
    <property type="entry name" value="THYLAKOID MEMBRANE PROTEIN TERC, CHLOROPLASTIC"/>
    <property type="match status" value="1"/>
</dbReference>
<dbReference type="OrthoDB" id="9783692at2"/>
<keyword evidence="8" id="KW-1185">Reference proteome</keyword>
<feature type="transmembrane region" description="Helical" evidence="6">
    <location>
        <begin position="212"/>
        <end position="236"/>
    </location>
</feature>
<dbReference type="AlphaFoldDB" id="A0A0H3CD83"/>
<evidence type="ECO:0000256" key="6">
    <source>
        <dbReference type="SAM" id="Phobius"/>
    </source>
</evidence>
<feature type="transmembrane region" description="Helical" evidence="6">
    <location>
        <begin position="301"/>
        <end position="320"/>
    </location>
</feature>
<reference evidence="7 8" key="1">
    <citation type="journal article" date="2010" name="J. Bacteriol.">
        <title>The genetic basis of laboratory adaptation in Caulobacter crescentus.</title>
        <authorList>
            <person name="Marks M.E."/>
            <person name="Castro-Rojas C.M."/>
            <person name="Teiling C."/>
            <person name="Du L."/>
            <person name="Kapatral V."/>
            <person name="Walunas T.L."/>
            <person name="Crosson S."/>
        </authorList>
    </citation>
    <scope>NUCLEOTIDE SEQUENCE [LARGE SCALE GENOMIC DNA]</scope>
    <source>
        <strain evidence="8">NA1000 / CB15N</strain>
    </source>
</reference>
<dbReference type="Proteomes" id="UP000001364">
    <property type="component" value="Chromosome"/>
</dbReference>
<gene>
    <name evidence="7" type="ordered locus">CCNA_03796</name>
</gene>
<feature type="transmembrane region" description="Helical" evidence="6">
    <location>
        <begin position="242"/>
        <end position="263"/>
    </location>
</feature>
<keyword evidence="5 6" id="KW-0472">Membrane</keyword>
<dbReference type="KEGG" id="ccs:CCNA_03796"/>
<evidence type="ECO:0000313" key="8">
    <source>
        <dbReference type="Proteomes" id="UP000001364"/>
    </source>
</evidence>
<evidence type="ECO:0000256" key="1">
    <source>
        <dbReference type="ARBA" id="ARBA00004141"/>
    </source>
</evidence>
<dbReference type="RefSeq" id="WP_015923336.1">
    <property type="nucleotide sequence ID" value="NC_011916.1"/>
</dbReference>
<dbReference type="Pfam" id="PF03741">
    <property type="entry name" value="TerC"/>
    <property type="match status" value="1"/>
</dbReference>
<dbReference type="InterPro" id="IPR005496">
    <property type="entry name" value="Integral_membrane_TerC"/>
</dbReference>
<evidence type="ECO:0000313" key="7">
    <source>
        <dbReference type="EMBL" id="ACL97261.1"/>
    </source>
</evidence>
<feature type="transmembrane region" description="Helical" evidence="6">
    <location>
        <begin position="17"/>
        <end position="38"/>
    </location>
</feature>
<dbReference type="NCBIfam" id="TIGR03718">
    <property type="entry name" value="R_switched_Alx"/>
    <property type="match status" value="1"/>
</dbReference>
<feature type="transmembrane region" description="Helical" evidence="6">
    <location>
        <begin position="143"/>
        <end position="161"/>
    </location>
</feature>
<dbReference type="InterPro" id="IPR022369">
    <property type="entry name" value="Integral_membrane_TerC_rswitch"/>
</dbReference>
<feature type="transmembrane region" description="Helical" evidence="6">
    <location>
        <begin position="90"/>
        <end position="108"/>
    </location>
</feature>
<dbReference type="RefSeq" id="YP_002519169.1">
    <property type="nucleotide sequence ID" value="NC_011916.1"/>
</dbReference>
<dbReference type="GeneID" id="7331994"/>
<feature type="transmembrane region" description="Helical" evidence="6">
    <location>
        <begin position="115"/>
        <end position="137"/>
    </location>
</feature>
<evidence type="ECO:0000256" key="3">
    <source>
        <dbReference type="ARBA" id="ARBA00022692"/>
    </source>
</evidence>
<dbReference type="PhylomeDB" id="A0A0H3CD83"/>
<sequence>MNEIMDILTLPVIGKPLWMWAGFMLAVVALLAFDLGVLHRKTREIGVRESLLMSLVYISLGLGFGGLVWMQLGATAGVEYLTGFVIEKSLAIDNVFVIALIFGFFAIPPALQHRVLFWGVLGVIVLRAIMIGVGAALVSQFGWVLYIFAAFLILTGVKMLFAGDKPMDLTNNAALKWLRRVMPISDKLEGDRFFVQGIDPRTGKAARLATPLFLALVLVELADLVFAVDSVPAIFAITTDPYIVYTSNIMAILGLRALYFALAAVLHRFAYLKQALAVLLVFIGGKIFIADALGWEKFPATLSLSITFAILAAGVGWSLWKTRKTTALPGAPGAGG</sequence>
<protein>
    <submittedName>
        <fullName evidence="7">Tellurium resistance protein terC</fullName>
    </submittedName>
</protein>
<evidence type="ECO:0000256" key="2">
    <source>
        <dbReference type="ARBA" id="ARBA00007511"/>
    </source>
</evidence>
<dbReference type="PATRIC" id="fig|565050.3.peg.3700"/>
<dbReference type="PANTHER" id="PTHR30238">
    <property type="entry name" value="MEMBRANE BOUND PREDICTED REDOX MODULATOR"/>
    <property type="match status" value="1"/>
</dbReference>
<name>A0A0H3CD83_CAUVN</name>
<evidence type="ECO:0000256" key="4">
    <source>
        <dbReference type="ARBA" id="ARBA00022989"/>
    </source>
</evidence>
<organism evidence="7 8">
    <name type="scientific">Caulobacter vibrioides (strain NA1000 / CB15N)</name>
    <name type="common">Caulobacter crescentus</name>
    <dbReference type="NCBI Taxonomy" id="565050"/>
    <lineage>
        <taxon>Bacteria</taxon>
        <taxon>Pseudomonadati</taxon>
        <taxon>Pseudomonadota</taxon>
        <taxon>Alphaproteobacteria</taxon>
        <taxon>Caulobacterales</taxon>
        <taxon>Caulobacteraceae</taxon>
        <taxon>Caulobacter</taxon>
    </lineage>
</organism>
<proteinExistence type="inferred from homology"/>
<comment type="subcellular location">
    <subcellularLocation>
        <location evidence="1">Membrane</location>
        <topology evidence="1">Multi-pass membrane protein</topology>
    </subcellularLocation>
</comment>